<proteinExistence type="predicted"/>
<protein>
    <submittedName>
        <fullName evidence="1">Uncharacterized protein</fullName>
    </submittedName>
</protein>
<dbReference type="Proteomes" id="UP000649151">
    <property type="component" value="Unassembled WGS sequence"/>
</dbReference>
<sequence length="75" mass="8896">MKYEREEKFLMTLSQNKPLGTIDKFFYRTIETKIRFLEVFEKYGIATPDGVRLDELPTILDKHLEGLNAERKNTD</sequence>
<name>A0ABR7INL8_9CLOT</name>
<evidence type="ECO:0000313" key="2">
    <source>
        <dbReference type="Proteomes" id="UP000649151"/>
    </source>
</evidence>
<dbReference type="RefSeq" id="WP_186995965.1">
    <property type="nucleotide sequence ID" value="NZ_JACOQK010000001.1"/>
</dbReference>
<reference evidence="1 2" key="1">
    <citation type="submission" date="2020-08" db="EMBL/GenBank/DDBJ databases">
        <title>Genome public.</title>
        <authorList>
            <person name="Liu C."/>
            <person name="Sun Q."/>
        </authorList>
    </citation>
    <scope>NUCLEOTIDE SEQUENCE [LARGE SCALE GENOMIC DNA]</scope>
    <source>
        <strain evidence="1 2">NSJ-27</strain>
    </source>
</reference>
<gene>
    <name evidence="1" type="ORF">H8Z77_01660</name>
</gene>
<dbReference type="EMBL" id="JACOQK010000001">
    <property type="protein sequence ID" value="MBC5786730.1"/>
    <property type="molecule type" value="Genomic_DNA"/>
</dbReference>
<comment type="caution">
    <text evidence="1">The sequence shown here is derived from an EMBL/GenBank/DDBJ whole genome shotgun (WGS) entry which is preliminary data.</text>
</comment>
<organism evidence="1 2">
    <name type="scientific">Clostridium facile</name>
    <dbReference type="NCBI Taxonomy" id="2763035"/>
    <lineage>
        <taxon>Bacteria</taxon>
        <taxon>Bacillati</taxon>
        <taxon>Bacillota</taxon>
        <taxon>Clostridia</taxon>
        <taxon>Eubacteriales</taxon>
        <taxon>Clostridiaceae</taxon>
        <taxon>Clostridium</taxon>
    </lineage>
</organism>
<keyword evidence="2" id="KW-1185">Reference proteome</keyword>
<accession>A0ABR7INL8</accession>
<evidence type="ECO:0000313" key="1">
    <source>
        <dbReference type="EMBL" id="MBC5786730.1"/>
    </source>
</evidence>